<dbReference type="InterPro" id="IPR023996">
    <property type="entry name" value="TonB-dep_OMP_SusC/RagA"/>
</dbReference>
<comment type="subcellular location">
    <subcellularLocation>
        <location evidence="1 7">Cell outer membrane</location>
        <topology evidence="1 7">Multi-pass membrane protein</topology>
    </subcellularLocation>
</comment>
<dbReference type="Pfam" id="PF13715">
    <property type="entry name" value="CarbopepD_reg_2"/>
    <property type="match status" value="1"/>
</dbReference>
<dbReference type="InterPro" id="IPR036942">
    <property type="entry name" value="Beta-barrel_TonB_sf"/>
</dbReference>
<accession>A0A1K1R3Y2</accession>
<dbReference type="InterPro" id="IPR037066">
    <property type="entry name" value="Plug_dom_sf"/>
</dbReference>
<keyword evidence="2 7" id="KW-0813">Transport</keyword>
<dbReference type="RefSeq" id="WP_084639258.1">
    <property type="nucleotide sequence ID" value="NZ_FPIY01000007.1"/>
</dbReference>
<evidence type="ECO:0000256" key="7">
    <source>
        <dbReference type="PROSITE-ProRule" id="PRU01360"/>
    </source>
</evidence>
<organism evidence="9 10">
    <name type="scientific">Cellulophaga fucicola</name>
    <dbReference type="NCBI Taxonomy" id="76595"/>
    <lineage>
        <taxon>Bacteria</taxon>
        <taxon>Pseudomonadati</taxon>
        <taxon>Bacteroidota</taxon>
        <taxon>Flavobacteriia</taxon>
        <taxon>Flavobacteriales</taxon>
        <taxon>Flavobacteriaceae</taxon>
        <taxon>Cellulophaga</taxon>
    </lineage>
</organism>
<dbReference type="NCBIfam" id="TIGR04057">
    <property type="entry name" value="SusC_RagA_signa"/>
    <property type="match status" value="1"/>
</dbReference>
<name>A0A1K1R3Y2_9FLAO</name>
<reference evidence="10" key="1">
    <citation type="submission" date="2016-11" db="EMBL/GenBank/DDBJ databases">
        <authorList>
            <person name="Varghese N."/>
            <person name="Submissions S."/>
        </authorList>
    </citation>
    <scope>NUCLEOTIDE SEQUENCE [LARGE SCALE GENOMIC DNA]</scope>
    <source>
        <strain evidence="10">DSM 24786</strain>
    </source>
</reference>
<dbReference type="STRING" id="76595.SAMN05660313_03257"/>
<evidence type="ECO:0000256" key="3">
    <source>
        <dbReference type="ARBA" id="ARBA00022452"/>
    </source>
</evidence>
<dbReference type="SUPFAM" id="SSF49464">
    <property type="entry name" value="Carboxypeptidase regulatory domain-like"/>
    <property type="match status" value="1"/>
</dbReference>
<dbReference type="SUPFAM" id="SSF56935">
    <property type="entry name" value="Porins"/>
    <property type="match status" value="1"/>
</dbReference>
<dbReference type="Proteomes" id="UP000183257">
    <property type="component" value="Unassembled WGS sequence"/>
</dbReference>
<dbReference type="PROSITE" id="PS52016">
    <property type="entry name" value="TONB_DEPENDENT_REC_3"/>
    <property type="match status" value="1"/>
</dbReference>
<dbReference type="Gene3D" id="2.40.170.20">
    <property type="entry name" value="TonB-dependent receptor, beta-barrel domain"/>
    <property type="match status" value="1"/>
</dbReference>
<dbReference type="InterPro" id="IPR023997">
    <property type="entry name" value="TonB-dep_OMP_SusC/RagA_CS"/>
</dbReference>
<dbReference type="InterPro" id="IPR008969">
    <property type="entry name" value="CarboxyPept-like_regulatory"/>
</dbReference>
<dbReference type="InterPro" id="IPR039426">
    <property type="entry name" value="TonB-dep_rcpt-like"/>
</dbReference>
<dbReference type="AlphaFoldDB" id="A0A1K1R3Y2"/>
<evidence type="ECO:0000256" key="5">
    <source>
        <dbReference type="ARBA" id="ARBA00023136"/>
    </source>
</evidence>
<dbReference type="Pfam" id="PF07715">
    <property type="entry name" value="Plug"/>
    <property type="match status" value="1"/>
</dbReference>
<evidence type="ECO:0000256" key="4">
    <source>
        <dbReference type="ARBA" id="ARBA00022692"/>
    </source>
</evidence>
<keyword evidence="3 7" id="KW-1134">Transmembrane beta strand</keyword>
<evidence type="ECO:0000313" key="9">
    <source>
        <dbReference type="EMBL" id="SFW66938.1"/>
    </source>
</evidence>
<dbReference type="OrthoDB" id="9768177at2"/>
<evidence type="ECO:0000256" key="1">
    <source>
        <dbReference type="ARBA" id="ARBA00004571"/>
    </source>
</evidence>
<dbReference type="Gene3D" id="2.60.40.1120">
    <property type="entry name" value="Carboxypeptidase-like, regulatory domain"/>
    <property type="match status" value="1"/>
</dbReference>
<dbReference type="Gene3D" id="2.170.130.10">
    <property type="entry name" value="TonB-dependent receptor, plug domain"/>
    <property type="match status" value="1"/>
</dbReference>
<keyword evidence="10" id="KW-1185">Reference proteome</keyword>
<protein>
    <submittedName>
        <fullName evidence="9">TonB-linked outer membrane protein, SusC/RagA family</fullName>
    </submittedName>
</protein>
<evidence type="ECO:0000256" key="2">
    <source>
        <dbReference type="ARBA" id="ARBA00022448"/>
    </source>
</evidence>
<keyword evidence="6 7" id="KW-0998">Cell outer membrane</keyword>
<keyword evidence="4 7" id="KW-0812">Transmembrane</keyword>
<proteinExistence type="inferred from homology"/>
<evidence type="ECO:0000256" key="6">
    <source>
        <dbReference type="ARBA" id="ARBA00023237"/>
    </source>
</evidence>
<dbReference type="NCBIfam" id="TIGR04056">
    <property type="entry name" value="OMP_RagA_SusC"/>
    <property type="match status" value="1"/>
</dbReference>
<sequence>MEMKFNLLVKSRHKAFLTILFFVIGFGLVQAQTKTVKGNVSGEGEPLLGVSVVVKGTTVGVVTDFDGNYTIQAAPNSVLIFSYIGYVAKEITVGSKTTIDVTMEEDIEALKEVVLIGYGVQKKREVTGAVAQVRAEDIEKISTADVGSALQGQIAGVNVTSSSGQPGSDAVILIRGINSVFGSNSPLYVVDGIPQDGNPQLSIAEIETIDVLKDAASAAIYGTRGSAGVILITTKSGKVGKMDIGITSYMGVQDIISSVPLMNFEDSMYSQFVRLNNINGTFPNNSFTTLEQNPNDFTNKTNLMDILQEDMALIQNHNLNISGGKEGLRFNVSVNYFDQQGSLINSGLERLNVRANTTYKKGKWTFTTGIGLRTDEQEYTPWQVLLDGYRYKPYQQIIDPNSPTIDDSAGDANSNDAVNLSFLTAKLKQSDVRKGDNFDARMQIDRQVLPSFKLTTRASLSRTNNTRVRINPLFTAYSVEGDLIPQQVRSGVYNQSDRSTSATIDGIATFDKTFGDHHVTLVGAVSAEKYTYDSFFAQKFDLFNNEITNLNGATLDANVGTGNGYGQDRTNTLIGMLSRVQYDYKGKYLVSASLRRDGTSRFSEENRWIYAPSASAAWIASDEEGWDKVFGKTFNFFKMRFSYGTTGNQSILDYSTAPTIGLGHDYVFGTGSDQVLVLGAIQEAFKNPKAKWEKKIEKNFGMEFGFFNNKLTVTSEVYDGSRTNMLFPVILPPTVGGGNNSSVILNVGDMRNYGTEWSANYKHRGKFSWNVSANYSKNENRITRMSDSNKFSFLGGSQVAPGLPGEDLVTALREGYEAGAFFLVETDGLVTTQEQLDEYRLLDPTANLGDLRYVDQPTVDTNNDGVADTGDGEITLDDRVYKGSGAPEYELGLNFNANYKNLDFSMNWYAAIGGEIINGSKAYAYKQGTHQDLVHQWTLSNPTSTVPSDRGRDHFNYRGYTDYWLQDGSFGRLRNVTLGYTLPKKLNEKLNINKLRFYIAADNLLTITGYDGFDPEIGNDGLSTRGIDAGVYPISTQYRAGIEFKF</sequence>
<keyword evidence="5 7" id="KW-0472">Membrane</keyword>
<feature type="domain" description="TonB-dependent receptor plug" evidence="8">
    <location>
        <begin position="122"/>
        <end position="229"/>
    </location>
</feature>
<dbReference type="InterPro" id="IPR012910">
    <property type="entry name" value="Plug_dom"/>
</dbReference>
<dbReference type="GO" id="GO:0009279">
    <property type="term" value="C:cell outer membrane"/>
    <property type="evidence" value="ECO:0007669"/>
    <property type="project" value="UniProtKB-SubCell"/>
</dbReference>
<gene>
    <name evidence="9" type="ORF">SAMN05660313_03257</name>
</gene>
<evidence type="ECO:0000259" key="8">
    <source>
        <dbReference type="Pfam" id="PF07715"/>
    </source>
</evidence>
<comment type="similarity">
    <text evidence="7">Belongs to the TonB-dependent receptor family.</text>
</comment>
<evidence type="ECO:0000313" key="10">
    <source>
        <dbReference type="Proteomes" id="UP000183257"/>
    </source>
</evidence>
<dbReference type="EMBL" id="FPIY01000007">
    <property type="protein sequence ID" value="SFW66938.1"/>
    <property type="molecule type" value="Genomic_DNA"/>
</dbReference>